<dbReference type="PROSITE" id="PS01359">
    <property type="entry name" value="ZF_PHD_1"/>
    <property type="match status" value="1"/>
</dbReference>
<evidence type="ECO:0000256" key="3">
    <source>
        <dbReference type="ARBA" id="ARBA00022771"/>
    </source>
</evidence>
<keyword evidence="6" id="KW-0560">Oxidoreductase</keyword>
<comment type="caution">
    <text evidence="13">The sequence shown here is derived from an EMBL/GenBank/DDBJ whole genome shotgun (WGS) entry which is preliminary data.</text>
</comment>
<dbReference type="SUPFAM" id="SSF51197">
    <property type="entry name" value="Clavaminate synthase-like"/>
    <property type="match status" value="1"/>
</dbReference>
<accession>A0A218U865</accession>
<evidence type="ECO:0000313" key="14">
    <source>
        <dbReference type="Proteomes" id="UP000197619"/>
    </source>
</evidence>
<dbReference type="FunFam" id="3.30.40.10:FF:000651">
    <property type="entry name" value="Lysine-specific demethylase 5D"/>
    <property type="match status" value="1"/>
</dbReference>
<feature type="region of interest" description="Disordered" evidence="9">
    <location>
        <begin position="138"/>
        <end position="184"/>
    </location>
</feature>
<reference evidence="13 14" key="1">
    <citation type="submission" date="2017-05" db="EMBL/GenBank/DDBJ databases">
        <title>Genome of assembly of the Bengalese finch, Lonchura striata domestica.</title>
        <authorList>
            <person name="Colquitt B.M."/>
            <person name="Brainard M.S."/>
        </authorList>
    </citation>
    <scope>NUCLEOTIDE SEQUENCE [LARGE SCALE GENOMIC DNA]</scope>
    <source>
        <strain evidence="13">White83orange57</strain>
    </source>
</reference>
<dbReference type="InterPro" id="IPR001965">
    <property type="entry name" value="Znf_PHD"/>
</dbReference>
<dbReference type="SMART" id="SM00249">
    <property type="entry name" value="PHD"/>
    <property type="match status" value="1"/>
</dbReference>
<dbReference type="InterPro" id="IPR003347">
    <property type="entry name" value="JmjC_dom"/>
</dbReference>
<comment type="subcellular location">
    <subcellularLocation>
        <location evidence="1">Nucleus</location>
    </subcellularLocation>
</comment>
<evidence type="ECO:0000256" key="9">
    <source>
        <dbReference type="SAM" id="MobiDB-lite"/>
    </source>
</evidence>
<feature type="compositionally biased region" description="Basic and acidic residues" evidence="9">
    <location>
        <begin position="173"/>
        <end position="183"/>
    </location>
</feature>
<feature type="domain" description="PHD-type" evidence="10">
    <location>
        <begin position="205"/>
        <end position="255"/>
    </location>
</feature>
<dbReference type="InterPro" id="IPR036431">
    <property type="entry name" value="ARID_dom_sf"/>
</dbReference>
<evidence type="ECO:0000259" key="12">
    <source>
        <dbReference type="PROSITE" id="PS51184"/>
    </source>
</evidence>
<protein>
    <submittedName>
        <fullName evidence="13">Lysine-specific demethylase 5C</fullName>
    </submittedName>
</protein>
<dbReference type="SUPFAM" id="SSF46774">
    <property type="entry name" value="ARID-like"/>
    <property type="match status" value="1"/>
</dbReference>
<dbReference type="GO" id="GO:0005634">
    <property type="term" value="C:nucleus"/>
    <property type="evidence" value="ECO:0007669"/>
    <property type="project" value="UniProtKB-SubCell"/>
</dbReference>
<keyword evidence="5" id="KW-0156">Chromatin regulator</keyword>
<feature type="domain" description="JmjC" evidence="12">
    <location>
        <begin position="312"/>
        <end position="384"/>
    </location>
</feature>
<dbReference type="PROSITE" id="PS51011">
    <property type="entry name" value="ARID"/>
    <property type="match status" value="1"/>
</dbReference>
<dbReference type="GO" id="GO:0000785">
    <property type="term" value="C:chromatin"/>
    <property type="evidence" value="ECO:0007669"/>
    <property type="project" value="TreeGrafter"/>
</dbReference>
<dbReference type="PROSITE" id="PS50016">
    <property type="entry name" value="ZF_PHD_2"/>
    <property type="match status" value="1"/>
</dbReference>
<dbReference type="Gene3D" id="1.10.150.60">
    <property type="entry name" value="ARID DNA-binding domain"/>
    <property type="match status" value="1"/>
</dbReference>
<name>A0A218U865_9PASE</name>
<gene>
    <name evidence="13" type="primary">KDM5C</name>
    <name evidence="13" type="ORF">RLOC_00013697</name>
</gene>
<evidence type="ECO:0000256" key="1">
    <source>
        <dbReference type="ARBA" id="ARBA00004123"/>
    </source>
</evidence>
<dbReference type="InterPro" id="IPR019787">
    <property type="entry name" value="Znf_PHD-finger"/>
</dbReference>
<evidence type="ECO:0000313" key="13">
    <source>
        <dbReference type="EMBL" id="OWK49801.1"/>
    </source>
</evidence>
<dbReference type="InterPro" id="IPR019786">
    <property type="entry name" value="Zinc_finger_PHD-type_CS"/>
</dbReference>
<keyword evidence="2" id="KW-0479">Metal-binding</keyword>
<dbReference type="CDD" id="cd15604">
    <property type="entry name" value="PHD1_KDM5C_5D"/>
    <property type="match status" value="1"/>
</dbReference>
<dbReference type="STRING" id="299123.ENSLSDP00000004840"/>
<dbReference type="PROSITE" id="PS51184">
    <property type="entry name" value="JMJC"/>
    <property type="match status" value="1"/>
</dbReference>
<dbReference type="EMBL" id="MUZQ01000706">
    <property type="protein sequence ID" value="OWK49801.1"/>
    <property type="molecule type" value="Genomic_DNA"/>
</dbReference>
<dbReference type="InterPro" id="IPR001606">
    <property type="entry name" value="ARID_dom"/>
</dbReference>
<dbReference type="SUPFAM" id="SSF57903">
    <property type="entry name" value="FYVE/PHD zinc finger"/>
    <property type="match status" value="1"/>
</dbReference>
<feature type="domain" description="ARID" evidence="11">
    <location>
        <begin position="1"/>
        <end position="50"/>
    </location>
</feature>
<evidence type="ECO:0000256" key="5">
    <source>
        <dbReference type="ARBA" id="ARBA00022853"/>
    </source>
</evidence>
<dbReference type="Proteomes" id="UP000197619">
    <property type="component" value="Unassembled WGS sequence"/>
</dbReference>
<keyword evidence="7" id="KW-0539">Nucleus</keyword>
<dbReference type="Pfam" id="PF01388">
    <property type="entry name" value="ARID"/>
    <property type="match status" value="1"/>
</dbReference>
<keyword evidence="14" id="KW-1185">Reference proteome</keyword>
<dbReference type="PANTHER" id="PTHR10694">
    <property type="entry name" value="LYSINE-SPECIFIC DEMETHYLASE"/>
    <property type="match status" value="1"/>
</dbReference>
<dbReference type="InterPro" id="IPR013083">
    <property type="entry name" value="Znf_RING/FYVE/PHD"/>
</dbReference>
<dbReference type="PANTHER" id="PTHR10694:SF43">
    <property type="entry name" value="LYSINE-SPECIFIC DEMETHYLASE 5C"/>
    <property type="match status" value="1"/>
</dbReference>
<keyword evidence="6" id="KW-0223">Dioxygenase</keyword>
<evidence type="ECO:0000259" key="11">
    <source>
        <dbReference type="PROSITE" id="PS51011"/>
    </source>
</evidence>
<sequence length="384" mass="43802">MEEGGYEAICKDRRWARVAQRLSYPSGKNIGSLLRAHYERIIYPYEMYQSGANLVQCHARPFESEEKDREYKPHSIPLRQSVQPSKFNSYGRRAKRLQQEPEPTEEDIEKNPELKKLQIYGAGPKMLGLGLVAKDKTLRKKDKDAPECPPTVVVKEEPAGEPRGSPALPGGARDGRDELRHSPEPCTKMTMRLRRSHSNSQFVDSYVCRICSRGDEDDKLLLCDGCDDNYHIFCLLPPLPEIPKGIWRCPKCVMAECKRPPEAFGFEQATREYTLQSFGEMADAFKADYFNMPVHEVGGAFKADYFKGPIHEYAGSGWNLNVMPVLQQSVLCHINADISGMKVPWLYVGMVFSAFCWHIEDHWSYSINYLHWWARGVTSGGLQE</sequence>
<dbReference type="InterPro" id="IPR011011">
    <property type="entry name" value="Znf_FYVE_PHD"/>
</dbReference>
<evidence type="ECO:0000259" key="10">
    <source>
        <dbReference type="PROSITE" id="PS50016"/>
    </source>
</evidence>
<dbReference type="GO" id="GO:0008270">
    <property type="term" value="F:zinc ion binding"/>
    <property type="evidence" value="ECO:0007669"/>
    <property type="project" value="UniProtKB-KW"/>
</dbReference>
<dbReference type="Pfam" id="PF00628">
    <property type="entry name" value="PHD"/>
    <property type="match status" value="1"/>
</dbReference>
<proteinExistence type="predicted"/>
<dbReference type="GO" id="GO:0003677">
    <property type="term" value="F:DNA binding"/>
    <property type="evidence" value="ECO:0007669"/>
    <property type="project" value="InterPro"/>
</dbReference>
<evidence type="ECO:0000256" key="4">
    <source>
        <dbReference type="ARBA" id="ARBA00022833"/>
    </source>
</evidence>
<dbReference type="Pfam" id="PF02373">
    <property type="entry name" value="JmjC"/>
    <property type="match status" value="1"/>
</dbReference>
<dbReference type="Gene3D" id="3.30.40.10">
    <property type="entry name" value="Zinc/RING finger domain, C3HC4 (zinc finger)"/>
    <property type="match status" value="1"/>
</dbReference>
<evidence type="ECO:0000256" key="2">
    <source>
        <dbReference type="ARBA" id="ARBA00022723"/>
    </source>
</evidence>
<keyword evidence="3 8" id="KW-0863">Zinc-finger</keyword>
<evidence type="ECO:0000256" key="6">
    <source>
        <dbReference type="ARBA" id="ARBA00022964"/>
    </source>
</evidence>
<dbReference type="Gene3D" id="2.60.120.650">
    <property type="entry name" value="Cupin"/>
    <property type="match status" value="1"/>
</dbReference>
<dbReference type="AlphaFoldDB" id="A0A218U865"/>
<evidence type="ECO:0000256" key="7">
    <source>
        <dbReference type="ARBA" id="ARBA00023242"/>
    </source>
</evidence>
<keyword evidence="4" id="KW-0862">Zinc</keyword>
<dbReference type="GO" id="GO:0006355">
    <property type="term" value="P:regulation of DNA-templated transcription"/>
    <property type="evidence" value="ECO:0007669"/>
    <property type="project" value="TreeGrafter"/>
</dbReference>
<dbReference type="GO" id="GO:0034647">
    <property type="term" value="F:histone H3K4me/H3K4me2/H3K4me3 demethylase activity"/>
    <property type="evidence" value="ECO:0007669"/>
    <property type="project" value="TreeGrafter"/>
</dbReference>
<organism evidence="13 14">
    <name type="scientific">Lonchura striata</name>
    <name type="common">white-rumped munia</name>
    <dbReference type="NCBI Taxonomy" id="40157"/>
    <lineage>
        <taxon>Eukaryota</taxon>
        <taxon>Metazoa</taxon>
        <taxon>Chordata</taxon>
        <taxon>Craniata</taxon>
        <taxon>Vertebrata</taxon>
        <taxon>Euteleostomi</taxon>
        <taxon>Archelosauria</taxon>
        <taxon>Archosauria</taxon>
        <taxon>Dinosauria</taxon>
        <taxon>Saurischia</taxon>
        <taxon>Theropoda</taxon>
        <taxon>Coelurosauria</taxon>
        <taxon>Aves</taxon>
        <taxon>Neognathae</taxon>
        <taxon>Neoaves</taxon>
        <taxon>Telluraves</taxon>
        <taxon>Australaves</taxon>
        <taxon>Passeriformes</taxon>
        <taxon>Passeroidea</taxon>
        <taxon>Estrildidae</taxon>
        <taxon>Estrildinae</taxon>
        <taxon>Lonchura</taxon>
    </lineage>
</organism>
<evidence type="ECO:0000256" key="8">
    <source>
        <dbReference type="PROSITE-ProRule" id="PRU00146"/>
    </source>
</evidence>